<evidence type="ECO:0000313" key="5">
    <source>
        <dbReference type="EMBL" id="SEN54033.1"/>
    </source>
</evidence>
<dbReference type="InterPro" id="IPR036388">
    <property type="entry name" value="WH-like_DNA-bd_sf"/>
</dbReference>
<keyword evidence="1" id="KW-0805">Transcription regulation</keyword>
<keyword evidence="3" id="KW-0804">Transcription</keyword>
<dbReference type="GO" id="GO:0003677">
    <property type="term" value="F:DNA binding"/>
    <property type="evidence" value="ECO:0007669"/>
    <property type="project" value="UniProtKB-KW"/>
</dbReference>
<dbReference type="InterPro" id="IPR036390">
    <property type="entry name" value="WH_DNA-bd_sf"/>
</dbReference>
<dbReference type="CDD" id="cd07377">
    <property type="entry name" value="WHTH_GntR"/>
    <property type="match status" value="1"/>
</dbReference>
<dbReference type="SMART" id="SM00895">
    <property type="entry name" value="FCD"/>
    <property type="match status" value="1"/>
</dbReference>
<dbReference type="PRINTS" id="PR00035">
    <property type="entry name" value="HTHGNTR"/>
</dbReference>
<keyword evidence="6" id="KW-1185">Reference proteome</keyword>
<dbReference type="InterPro" id="IPR011711">
    <property type="entry name" value="GntR_C"/>
</dbReference>
<evidence type="ECO:0000256" key="1">
    <source>
        <dbReference type="ARBA" id="ARBA00023015"/>
    </source>
</evidence>
<dbReference type="PANTHER" id="PTHR43537:SF49">
    <property type="entry name" value="TRANSCRIPTIONAL REGULATORY PROTEIN"/>
    <property type="match status" value="1"/>
</dbReference>
<organism evidence="5 6">
    <name type="scientific">Paracoccus alcaliphilus</name>
    <dbReference type="NCBI Taxonomy" id="34002"/>
    <lineage>
        <taxon>Bacteria</taxon>
        <taxon>Pseudomonadati</taxon>
        <taxon>Pseudomonadota</taxon>
        <taxon>Alphaproteobacteria</taxon>
        <taxon>Rhodobacterales</taxon>
        <taxon>Paracoccaceae</taxon>
        <taxon>Paracoccus</taxon>
    </lineage>
</organism>
<dbReference type="GO" id="GO:0003700">
    <property type="term" value="F:DNA-binding transcription factor activity"/>
    <property type="evidence" value="ECO:0007669"/>
    <property type="project" value="InterPro"/>
</dbReference>
<feature type="domain" description="HTH gntR-type" evidence="4">
    <location>
        <begin position="20"/>
        <end position="90"/>
    </location>
</feature>
<gene>
    <name evidence="5" type="ORF">SAMN04489859_100925</name>
</gene>
<reference evidence="5 6" key="1">
    <citation type="submission" date="2016-10" db="EMBL/GenBank/DDBJ databases">
        <authorList>
            <person name="de Groot N.N."/>
        </authorList>
    </citation>
    <scope>NUCLEOTIDE SEQUENCE [LARGE SCALE GENOMIC DNA]</scope>
    <source>
        <strain evidence="5 6">DSM 8512</strain>
    </source>
</reference>
<dbReference type="Gene3D" id="1.20.120.530">
    <property type="entry name" value="GntR ligand-binding domain-like"/>
    <property type="match status" value="1"/>
</dbReference>
<protein>
    <submittedName>
        <fullName evidence="5">DNA-binding transcriptional regulator, GntR family</fullName>
    </submittedName>
</protein>
<dbReference type="EMBL" id="FODE01000009">
    <property type="protein sequence ID" value="SEN54033.1"/>
    <property type="molecule type" value="Genomic_DNA"/>
</dbReference>
<dbReference type="SUPFAM" id="SSF46785">
    <property type="entry name" value="Winged helix' DNA-binding domain"/>
    <property type="match status" value="1"/>
</dbReference>
<keyword evidence="2 5" id="KW-0238">DNA-binding</keyword>
<evidence type="ECO:0000256" key="2">
    <source>
        <dbReference type="ARBA" id="ARBA00023125"/>
    </source>
</evidence>
<name>A0A1H8HCQ1_9RHOB</name>
<dbReference type="SMART" id="SM00345">
    <property type="entry name" value="HTH_GNTR"/>
    <property type="match status" value="1"/>
</dbReference>
<dbReference type="STRING" id="34002.SAMN04489859_100925"/>
<dbReference type="PANTHER" id="PTHR43537">
    <property type="entry name" value="TRANSCRIPTIONAL REGULATOR, GNTR FAMILY"/>
    <property type="match status" value="1"/>
</dbReference>
<dbReference type="PROSITE" id="PS50949">
    <property type="entry name" value="HTH_GNTR"/>
    <property type="match status" value="1"/>
</dbReference>
<dbReference type="Gene3D" id="1.10.10.10">
    <property type="entry name" value="Winged helix-like DNA-binding domain superfamily/Winged helix DNA-binding domain"/>
    <property type="match status" value="1"/>
</dbReference>
<sequence>MSEGRHMTTSIRLKPLAVSATLKDRIYNALRGAILNMNIYGEGADLRLDERKMAAELGISRTPLREAVARLEHDGYVEIRPRKGVYVRRKSLDEVLEVIVVWAAIESMAARLAVEIADDAELHSLRELGTEFGGNAARADILEYTGHNIRFHQRILDLSGCAMLISIADGLFLHMQAVRQRAMGESDRAGRSVVDHMAIIEALESRDADLASQLVREHTMRLHEHVRRTWTGLETQSGAQGMSA</sequence>
<dbReference type="Pfam" id="PF07729">
    <property type="entry name" value="FCD"/>
    <property type="match status" value="1"/>
</dbReference>
<dbReference type="InterPro" id="IPR000524">
    <property type="entry name" value="Tscrpt_reg_HTH_GntR"/>
</dbReference>
<dbReference type="Proteomes" id="UP000199054">
    <property type="component" value="Unassembled WGS sequence"/>
</dbReference>
<dbReference type="AlphaFoldDB" id="A0A1H8HCQ1"/>
<dbReference type="InterPro" id="IPR008920">
    <property type="entry name" value="TF_FadR/GntR_C"/>
</dbReference>
<dbReference type="Pfam" id="PF00392">
    <property type="entry name" value="GntR"/>
    <property type="match status" value="1"/>
</dbReference>
<dbReference type="SUPFAM" id="SSF48008">
    <property type="entry name" value="GntR ligand-binding domain-like"/>
    <property type="match status" value="1"/>
</dbReference>
<evidence type="ECO:0000259" key="4">
    <source>
        <dbReference type="PROSITE" id="PS50949"/>
    </source>
</evidence>
<proteinExistence type="predicted"/>
<accession>A0A1H8HCQ1</accession>
<evidence type="ECO:0000313" key="6">
    <source>
        <dbReference type="Proteomes" id="UP000199054"/>
    </source>
</evidence>
<evidence type="ECO:0000256" key="3">
    <source>
        <dbReference type="ARBA" id="ARBA00023163"/>
    </source>
</evidence>